<comment type="caution">
    <text evidence="3">The sequence shown here is derived from an EMBL/GenBank/DDBJ whole genome shotgun (WGS) entry which is preliminary data.</text>
</comment>
<dbReference type="GO" id="GO:0015627">
    <property type="term" value="C:type II protein secretion system complex"/>
    <property type="evidence" value="ECO:0007669"/>
    <property type="project" value="TreeGrafter"/>
</dbReference>
<feature type="domain" description="Secretin N-terminal" evidence="2">
    <location>
        <begin position="239"/>
        <end position="366"/>
    </location>
</feature>
<proteinExistence type="predicted"/>
<feature type="domain" description="Type II/III secretion system secretin-like" evidence="1">
    <location>
        <begin position="462"/>
        <end position="634"/>
    </location>
</feature>
<dbReference type="GO" id="GO:0019867">
    <property type="term" value="C:outer membrane"/>
    <property type="evidence" value="ECO:0007669"/>
    <property type="project" value="InterPro"/>
</dbReference>
<dbReference type="Pfam" id="PF00263">
    <property type="entry name" value="Secretin"/>
    <property type="match status" value="1"/>
</dbReference>
<dbReference type="Pfam" id="PF07655">
    <property type="entry name" value="Secretin_N_2"/>
    <property type="match status" value="1"/>
</dbReference>
<evidence type="ECO:0000313" key="4">
    <source>
        <dbReference type="Proteomes" id="UP000256379"/>
    </source>
</evidence>
<evidence type="ECO:0000259" key="2">
    <source>
        <dbReference type="Pfam" id="PF07655"/>
    </source>
</evidence>
<dbReference type="AlphaFoldDB" id="A0A3D8IQY7"/>
<evidence type="ECO:0000259" key="1">
    <source>
        <dbReference type="Pfam" id="PF00263"/>
    </source>
</evidence>
<accession>A0A3D8IQY7</accession>
<organism evidence="3 4">
    <name type="scientific">Helicobacter didelphidarum</name>
    <dbReference type="NCBI Taxonomy" id="2040648"/>
    <lineage>
        <taxon>Bacteria</taxon>
        <taxon>Pseudomonadati</taxon>
        <taxon>Campylobacterota</taxon>
        <taxon>Epsilonproteobacteria</taxon>
        <taxon>Campylobacterales</taxon>
        <taxon>Helicobacteraceae</taxon>
        <taxon>Helicobacter</taxon>
    </lineage>
</organism>
<name>A0A3D8IQY7_9HELI</name>
<dbReference type="InterPro" id="IPR050810">
    <property type="entry name" value="Bact_Secretion_Sys_Channel"/>
</dbReference>
<dbReference type="EMBL" id="NXLQ01000001">
    <property type="protein sequence ID" value="RDU67708.1"/>
    <property type="molecule type" value="Genomic_DNA"/>
</dbReference>
<evidence type="ECO:0000313" key="3">
    <source>
        <dbReference type="EMBL" id="RDU67708.1"/>
    </source>
</evidence>
<keyword evidence="4" id="KW-1185">Reference proteome</keyword>
<dbReference type="InterPro" id="IPR004846">
    <property type="entry name" value="T2SS/T3SS_dom"/>
</dbReference>
<dbReference type="PANTHER" id="PTHR30332">
    <property type="entry name" value="PROBABLE GENERAL SECRETION PATHWAY PROTEIN D"/>
    <property type="match status" value="1"/>
</dbReference>
<gene>
    <name evidence="3" type="ORF">CQA53_00650</name>
</gene>
<dbReference type="OrthoDB" id="9775455at2"/>
<dbReference type="InterPro" id="IPR011514">
    <property type="entry name" value="Secretin_N_2"/>
</dbReference>
<dbReference type="GO" id="GO:0009306">
    <property type="term" value="P:protein secretion"/>
    <property type="evidence" value="ECO:0007669"/>
    <property type="project" value="InterPro"/>
</dbReference>
<dbReference type="GO" id="GO:0009297">
    <property type="term" value="P:pilus assembly"/>
    <property type="evidence" value="ECO:0007669"/>
    <property type="project" value="InterPro"/>
</dbReference>
<dbReference type="PANTHER" id="PTHR30332:SF17">
    <property type="entry name" value="TYPE IV PILIATION SYSTEM PROTEIN DR_0774-RELATED"/>
    <property type="match status" value="1"/>
</dbReference>
<protein>
    <submittedName>
        <fullName evidence="3">Pilus assembly protein MshL</fullName>
    </submittedName>
</protein>
<reference evidence="3 4" key="1">
    <citation type="submission" date="2018-04" db="EMBL/GenBank/DDBJ databases">
        <title>Novel Campyloabacter and Helicobacter Species and Strains.</title>
        <authorList>
            <person name="Mannion A.J."/>
            <person name="Shen Z."/>
            <person name="Fox J.G."/>
        </authorList>
    </citation>
    <scope>NUCLEOTIDE SEQUENCE [LARGE SCALE GENOMIC DNA]</scope>
    <source>
        <strain evidence="3 4">MIT 17-337</strain>
    </source>
</reference>
<dbReference type="Proteomes" id="UP000256379">
    <property type="component" value="Unassembled WGS sequence"/>
</dbReference>
<sequence>MQKSSYSILADLREAFKEYSHLHKEYTTFLKQLQKNNIISNPFSDTESHRENSLAHTDLSSQHTISPFHNLLLHSKNSINSFDMGLRHKQKHLTFNGETFNASIHTTKPQEPKQAHDSSKFLAQNKLDNPNPIQTQQDLKSPFDIATLAPKCLNRKFNLKKEENINALTILNALAKDCDFSIQYQKQSSLKRDSKEIFGDINMLNIHQKELDFILNLLLYDIFYEVKPHRLILKDHGMQIFEINYISSTRMAQSNTDVLFSQEQHNQSMGYGIGGYSGSYSLGFGGLMSNNGANSMHNNSLSNHNLSHYLDNLSVKNQLRNQMNYANNQFGKSGTKIYSVDEINFWADIESKLNILLDSKHGDRFMIDKGAGLISVWTTKNKMEEIAHFLQNLERKINLQVAIDVEILSLTHFNSNNVGIDWQEIFSILNPTQSKFNVMFGGSSSFTLSNSSMDLRSIFNLLKTYGDLRSLSNPKIMALNNQPAIISVGSVLRYSQNLVFQSNNTNNTIQNTSTQYPSVFAGILLDITPSISQDEVILRINPSITKTKDPELENMAQALTSPPNLSTNQLSSIVRLKNGQRVIIGGLLSNITQNTTQAIPGIGEVKGLKNIFGKTSKIQRNEELIIIITPHIIE</sequence>